<dbReference type="VEuPathDB" id="AmoebaDB:EIN_333410"/>
<dbReference type="PANTHER" id="PTHR33406">
    <property type="entry name" value="MEMBRANE PROTEIN MJ1562-RELATED"/>
    <property type="match status" value="1"/>
</dbReference>
<keyword evidence="11" id="KW-1185">Reference proteome</keyword>
<gene>
    <name evidence="10" type="ORF">EIN_333410</name>
</gene>
<evidence type="ECO:0000256" key="1">
    <source>
        <dbReference type="ARBA" id="ARBA00004651"/>
    </source>
</evidence>
<dbReference type="InterPro" id="IPR050545">
    <property type="entry name" value="Mycobact_MmpL"/>
</dbReference>
<dbReference type="GO" id="GO:0005886">
    <property type="term" value="C:plasma membrane"/>
    <property type="evidence" value="ECO:0007669"/>
    <property type="project" value="UniProtKB-SubCell"/>
</dbReference>
<protein>
    <submittedName>
        <fullName evidence="10">MmpL efflux pump, putative</fullName>
    </submittedName>
</protein>
<accession>A0A0A1UBB2</accession>
<feature type="transmembrane region" description="Helical" evidence="8">
    <location>
        <begin position="57"/>
        <end position="78"/>
    </location>
</feature>
<evidence type="ECO:0000313" key="11">
    <source>
        <dbReference type="Proteomes" id="UP000014680"/>
    </source>
</evidence>
<evidence type="ECO:0000256" key="5">
    <source>
        <dbReference type="ARBA" id="ARBA00022989"/>
    </source>
</evidence>
<dbReference type="KEGG" id="eiv:EIN_333410"/>
<dbReference type="Proteomes" id="UP000014680">
    <property type="component" value="Unassembled WGS sequence"/>
</dbReference>
<evidence type="ECO:0000313" key="10">
    <source>
        <dbReference type="EMBL" id="ELP92414.1"/>
    </source>
</evidence>
<evidence type="ECO:0000256" key="4">
    <source>
        <dbReference type="ARBA" id="ARBA00022692"/>
    </source>
</evidence>
<dbReference type="EMBL" id="KB206369">
    <property type="protein sequence ID" value="ELP92414.1"/>
    <property type="molecule type" value="Genomic_DNA"/>
</dbReference>
<dbReference type="AlphaFoldDB" id="A0A0A1UBB2"/>
<name>A0A0A1UBB2_ENTIV</name>
<evidence type="ECO:0000256" key="2">
    <source>
        <dbReference type="ARBA" id="ARBA00010157"/>
    </source>
</evidence>
<feature type="compositionally biased region" description="Acidic residues" evidence="7">
    <location>
        <begin position="507"/>
        <end position="517"/>
    </location>
</feature>
<comment type="subcellular location">
    <subcellularLocation>
        <location evidence="1">Cell membrane</location>
        <topology evidence="1">Multi-pass membrane protein</topology>
    </subcellularLocation>
</comment>
<keyword evidence="3" id="KW-1003">Cell membrane</keyword>
<feature type="transmembrane region" description="Helical" evidence="8">
    <location>
        <begin position="319"/>
        <end position="344"/>
    </location>
</feature>
<evidence type="ECO:0000256" key="8">
    <source>
        <dbReference type="SAM" id="Phobius"/>
    </source>
</evidence>
<dbReference type="InterPro" id="IPR004869">
    <property type="entry name" value="MMPL_dom"/>
</dbReference>
<evidence type="ECO:0000256" key="3">
    <source>
        <dbReference type="ARBA" id="ARBA00022475"/>
    </source>
</evidence>
<feature type="domain" description="Membrane transport protein MMPL" evidence="9">
    <location>
        <begin position="92"/>
        <end position="430"/>
    </location>
</feature>
<dbReference type="Pfam" id="PF03176">
    <property type="entry name" value="MMPL"/>
    <property type="match status" value="1"/>
</dbReference>
<evidence type="ECO:0000256" key="7">
    <source>
        <dbReference type="SAM" id="MobiDB-lite"/>
    </source>
</evidence>
<dbReference type="RefSeq" id="XP_004259185.1">
    <property type="nucleotide sequence ID" value="XM_004259137.1"/>
</dbReference>
<feature type="transmembrane region" description="Helical" evidence="8">
    <location>
        <begin position="251"/>
        <end position="271"/>
    </location>
</feature>
<feature type="transmembrane region" description="Helical" evidence="8">
    <location>
        <begin position="278"/>
        <end position="299"/>
    </location>
</feature>
<evidence type="ECO:0000259" key="9">
    <source>
        <dbReference type="Pfam" id="PF03176"/>
    </source>
</evidence>
<comment type="similarity">
    <text evidence="2">Belongs to the resistance-nodulation-cell division (RND) (TC 2.A.6) family. MmpL subfamily.</text>
</comment>
<feature type="transmembrane region" description="Helical" evidence="8">
    <location>
        <begin position="365"/>
        <end position="388"/>
    </location>
</feature>
<evidence type="ECO:0000256" key="6">
    <source>
        <dbReference type="ARBA" id="ARBA00023136"/>
    </source>
</evidence>
<sequence>DECCDIHIHYYYCKPDIDTIYPLNLPQCRVWVENKECSYDSKKSLWHKFAVFISNKWYSLIVIVVVICMIIPFCVFIKDFSWNENDNELIPPSSDSMVTRSYILNEYPEGVIYPYELVITTKSDIDVFSTQYEKLTTNLMDSFTQYPDYFSNTSYTCINYFNGHSISGRAMKWLYNDDLYKWFFDKSVSPDKTTTRCTFIPLFNPIEQSSERLDFVRGIINNVTQYNTDYNVYVRGFEVDISDSMVVCFKYFPIIVIVLFGIVLIITGISFQSLIVPLRVVFSTVTTVLWTYGFASFVFCNDYFDWTADIMAESSGLFWVVPVITFPIIIGLSSDYDVFLFSRIMEFRRKGLSTKLSVIVGVEKAGYLISYAGIIMAVAFSGLFLSNVLMLNQFAFILTFSVLLDTFVVRSLLLPAIVNILGELNWFPRKYKIVTSDYEDYYRNEQIEEDKKKERNEMLYYASLPSNGLNTDEENNNGIPPSLTNTTEVPEPDTQVGQGDYVKIEDTIEPVEDPAHN</sequence>
<dbReference type="GeneID" id="14891418"/>
<organism evidence="10 11">
    <name type="scientific">Entamoeba invadens IP1</name>
    <dbReference type="NCBI Taxonomy" id="370355"/>
    <lineage>
        <taxon>Eukaryota</taxon>
        <taxon>Amoebozoa</taxon>
        <taxon>Evosea</taxon>
        <taxon>Archamoebae</taxon>
        <taxon>Mastigamoebida</taxon>
        <taxon>Entamoebidae</taxon>
        <taxon>Entamoeba</taxon>
    </lineage>
</organism>
<reference evidence="10 11" key="1">
    <citation type="submission" date="2012-10" db="EMBL/GenBank/DDBJ databases">
        <authorList>
            <person name="Zafar N."/>
            <person name="Inman J."/>
            <person name="Hall N."/>
            <person name="Lorenzi H."/>
            <person name="Caler E."/>
        </authorList>
    </citation>
    <scope>NUCLEOTIDE SEQUENCE [LARGE SCALE GENOMIC DNA]</scope>
    <source>
        <strain evidence="10 11">IP1</strain>
    </source>
</reference>
<feature type="non-terminal residue" evidence="10">
    <location>
        <position position="1"/>
    </location>
</feature>
<feature type="compositionally biased region" description="Polar residues" evidence="7">
    <location>
        <begin position="465"/>
        <end position="488"/>
    </location>
</feature>
<dbReference type="PANTHER" id="PTHR33406:SF6">
    <property type="entry name" value="MEMBRANE PROTEIN YDGH-RELATED"/>
    <property type="match status" value="1"/>
</dbReference>
<dbReference type="OrthoDB" id="438641at2759"/>
<keyword evidence="6 8" id="KW-0472">Membrane</keyword>
<proteinExistence type="inferred from homology"/>
<keyword evidence="5 8" id="KW-1133">Transmembrane helix</keyword>
<dbReference type="SUPFAM" id="SSF82866">
    <property type="entry name" value="Multidrug efflux transporter AcrB transmembrane domain"/>
    <property type="match status" value="1"/>
</dbReference>
<keyword evidence="4 8" id="KW-0812">Transmembrane</keyword>
<feature type="transmembrane region" description="Helical" evidence="8">
    <location>
        <begin position="394"/>
        <end position="422"/>
    </location>
</feature>
<dbReference type="OMA" id="HYESNER"/>
<feature type="region of interest" description="Disordered" evidence="7">
    <location>
        <begin position="465"/>
        <end position="517"/>
    </location>
</feature>
<dbReference type="Gene3D" id="1.20.1640.10">
    <property type="entry name" value="Multidrug efflux transporter AcrB transmembrane domain"/>
    <property type="match status" value="1"/>
</dbReference>